<dbReference type="AlphaFoldDB" id="A0ABD5V9K6"/>
<dbReference type="Gene3D" id="3.40.50.620">
    <property type="entry name" value="HUPs"/>
    <property type="match status" value="2"/>
</dbReference>
<accession>A0ABD5V9K6</accession>
<keyword evidence="4" id="KW-1185">Reference proteome</keyword>
<organism evidence="3 4">
    <name type="scientific">Halalkalicoccus tibetensis</name>
    <dbReference type="NCBI Taxonomy" id="175632"/>
    <lineage>
        <taxon>Archaea</taxon>
        <taxon>Methanobacteriati</taxon>
        <taxon>Methanobacteriota</taxon>
        <taxon>Stenosarchaea group</taxon>
        <taxon>Halobacteria</taxon>
        <taxon>Halobacteriales</taxon>
        <taxon>Halococcaceae</taxon>
        <taxon>Halalkalicoccus</taxon>
    </lineage>
</organism>
<evidence type="ECO:0000313" key="4">
    <source>
        <dbReference type="Proteomes" id="UP001596312"/>
    </source>
</evidence>
<dbReference type="CDD" id="cd00293">
    <property type="entry name" value="USP-like"/>
    <property type="match status" value="2"/>
</dbReference>
<dbReference type="EMBL" id="JBHSXQ010000003">
    <property type="protein sequence ID" value="MFC6905594.1"/>
    <property type="molecule type" value="Genomic_DNA"/>
</dbReference>
<name>A0ABD5V9K6_9EURY</name>
<dbReference type="SUPFAM" id="SSF52402">
    <property type="entry name" value="Adenine nucleotide alpha hydrolases-like"/>
    <property type="match status" value="2"/>
</dbReference>
<evidence type="ECO:0000256" key="1">
    <source>
        <dbReference type="ARBA" id="ARBA00008791"/>
    </source>
</evidence>
<dbReference type="Pfam" id="PF00582">
    <property type="entry name" value="Usp"/>
    <property type="match status" value="2"/>
</dbReference>
<evidence type="ECO:0000259" key="2">
    <source>
        <dbReference type="Pfam" id="PF00582"/>
    </source>
</evidence>
<dbReference type="Proteomes" id="UP001596312">
    <property type="component" value="Unassembled WGS sequence"/>
</dbReference>
<dbReference type="InterPro" id="IPR006015">
    <property type="entry name" value="Universal_stress_UspA"/>
</dbReference>
<comment type="similarity">
    <text evidence="1">Belongs to the universal stress protein A family.</text>
</comment>
<dbReference type="PANTHER" id="PTHR46268:SF6">
    <property type="entry name" value="UNIVERSAL STRESS PROTEIN UP12"/>
    <property type="match status" value="1"/>
</dbReference>
<reference evidence="3 4" key="1">
    <citation type="journal article" date="2019" name="Int. J. Syst. Evol. Microbiol.">
        <title>The Global Catalogue of Microorganisms (GCM) 10K type strain sequencing project: providing services to taxonomists for standard genome sequencing and annotation.</title>
        <authorList>
            <consortium name="The Broad Institute Genomics Platform"/>
            <consortium name="The Broad Institute Genome Sequencing Center for Infectious Disease"/>
            <person name="Wu L."/>
            <person name="Ma J."/>
        </authorList>
    </citation>
    <scope>NUCLEOTIDE SEQUENCE [LARGE SCALE GENOMIC DNA]</scope>
    <source>
        <strain evidence="3 4">CGMCC 1.3240</strain>
    </source>
</reference>
<evidence type="ECO:0000313" key="3">
    <source>
        <dbReference type="EMBL" id="MFC6905594.1"/>
    </source>
</evidence>
<feature type="domain" description="UspA" evidence="2">
    <location>
        <begin position="163"/>
        <end position="284"/>
    </location>
</feature>
<dbReference type="PRINTS" id="PR01438">
    <property type="entry name" value="UNVRSLSTRESS"/>
</dbReference>
<feature type="domain" description="UspA" evidence="2">
    <location>
        <begin position="18"/>
        <end position="152"/>
    </location>
</feature>
<protein>
    <submittedName>
        <fullName evidence="3">Universal stress protein</fullName>
    </submittedName>
</protein>
<comment type="caution">
    <text evidence="3">The sequence shown here is derived from an EMBL/GenBank/DDBJ whole genome shotgun (WGS) entry which is preliminary data.</text>
</comment>
<dbReference type="InterPro" id="IPR014729">
    <property type="entry name" value="Rossmann-like_a/b/a_fold"/>
</dbReference>
<dbReference type="PANTHER" id="PTHR46268">
    <property type="entry name" value="STRESS RESPONSE PROTEIN NHAX"/>
    <property type="match status" value="1"/>
</dbReference>
<sequence length="302" mass="32046">MGEVRSTSEGAGGADGYRLVVAVGNPSYASQLVRTAVDIARANDGEVRIVTVVHKPRESPFSVFSDEAIREEYAGDRREILDRALEVAGDSVPVDGRLVVGTDVGRALRSFVREVDADALLVGWHGRPRRDGIVLGSTIDDVLRRAPCDVLVERIGPTADGVERVLLPVAGGPHLPFAASVADAIAGANDASVRLLTVVGPGATDAERDDSRGVLEEAAGLLTAPSESRLAESASVEDAVLEAADDSDLVVFGATRRGPVRRRLIGSVPQAVGRRSDRSVIVARRRPDRSVLDRVAGRLWDR</sequence>
<dbReference type="RefSeq" id="WP_340604115.1">
    <property type="nucleotide sequence ID" value="NZ_JBBMXV010000003.1"/>
</dbReference>
<dbReference type="InterPro" id="IPR006016">
    <property type="entry name" value="UspA"/>
</dbReference>
<gene>
    <name evidence="3" type="ORF">ACFQGH_10355</name>
</gene>
<proteinExistence type="inferred from homology"/>